<dbReference type="EMBL" id="CM029054">
    <property type="protein sequence ID" value="KAG2535422.1"/>
    <property type="molecule type" value="Genomic_DNA"/>
</dbReference>
<name>A0A8T0MH50_PANVG</name>
<dbReference type="AlphaFoldDB" id="A0A8T0MH50"/>
<keyword evidence="2" id="KW-1185">Reference proteome</keyword>
<organism evidence="1 2">
    <name type="scientific">Panicum virgatum</name>
    <name type="common">Blackwell switchgrass</name>
    <dbReference type="NCBI Taxonomy" id="38727"/>
    <lineage>
        <taxon>Eukaryota</taxon>
        <taxon>Viridiplantae</taxon>
        <taxon>Streptophyta</taxon>
        <taxon>Embryophyta</taxon>
        <taxon>Tracheophyta</taxon>
        <taxon>Spermatophyta</taxon>
        <taxon>Magnoliopsida</taxon>
        <taxon>Liliopsida</taxon>
        <taxon>Poales</taxon>
        <taxon>Poaceae</taxon>
        <taxon>PACMAD clade</taxon>
        <taxon>Panicoideae</taxon>
        <taxon>Panicodae</taxon>
        <taxon>Paniceae</taxon>
        <taxon>Panicinae</taxon>
        <taxon>Panicum</taxon>
        <taxon>Panicum sect. Hiantes</taxon>
    </lineage>
</organism>
<evidence type="ECO:0000313" key="2">
    <source>
        <dbReference type="Proteomes" id="UP000823388"/>
    </source>
</evidence>
<gene>
    <name evidence="1" type="ORF">PVAP13_9NG341019</name>
</gene>
<protein>
    <submittedName>
        <fullName evidence="1">Uncharacterized protein</fullName>
    </submittedName>
</protein>
<comment type="caution">
    <text evidence="1">The sequence shown here is derived from an EMBL/GenBank/DDBJ whole genome shotgun (WGS) entry which is preliminary data.</text>
</comment>
<accession>A0A8T0MH50</accession>
<sequence length="204" mass="21999">MCRPSRRCQPCWPARGAFPRRRTLQQAPPSSALRASSCWPRRTPPQLLFPAPTPLAALRVLADRPWPARCRFGEGAHRRHRFAAPTILRRLALTACRAPHARGSPQTRTPPTCADAAARRRSAKAAASAAVEMPKARSARRGWCCGRRWRRGAWCGRTQVPAGATAEHALAALDLRECSGGAGVRTASQRAAGSGERGCGVGLT</sequence>
<reference evidence="1" key="1">
    <citation type="submission" date="2020-05" db="EMBL/GenBank/DDBJ databases">
        <title>WGS assembly of Panicum virgatum.</title>
        <authorList>
            <person name="Lovell J.T."/>
            <person name="Jenkins J."/>
            <person name="Shu S."/>
            <person name="Juenger T.E."/>
            <person name="Schmutz J."/>
        </authorList>
    </citation>
    <scope>NUCLEOTIDE SEQUENCE</scope>
    <source>
        <strain evidence="1">AP13</strain>
    </source>
</reference>
<dbReference type="Proteomes" id="UP000823388">
    <property type="component" value="Chromosome 9N"/>
</dbReference>
<evidence type="ECO:0000313" key="1">
    <source>
        <dbReference type="EMBL" id="KAG2535422.1"/>
    </source>
</evidence>
<proteinExistence type="predicted"/>